<name>A0A7I9WSC7_9MYCO</name>
<protein>
    <submittedName>
        <fullName evidence="2">Uncharacterized protein</fullName>
    </submittedName>
</protein>
<sequence>MQRKPSAADAIRRQLARSKSKPAEATPDDPFSQVILGLFASRGLTAEPEATETDEDRFGRALDAHLQQQAATTPPQKSKPAPIPLNGAAILRAAIAGSGGPGTISGSW</sequence>
<dbReference type="Proteomes" id="UP000465241">
    <property type="component" value="Unassembled WGS sequence"/>
</dbReference>
<feature type="region of interest" description="Disordered" evidence="1">
    <location>
        <begin position="43"/>
        <end position="85"/>
    </location>
</feature>
<keyword evidence="3" id="KW-1185">Reference proteome</keyword>
<dbReference type="EMBL" id="BLKT01000003">
    <property type="protein sequence ID" value="GFG60642.1"/>
    <property type="molecule type" value="Genomic_DNA"/>
</dbReference>
<evidence type="ECO:0000313" key="2">
    <source>
        <dbReference type="EMBL" id="GFG60642.1"/>
    </source>
</evidence>
<organism evidence="2 3">
    <name type="scientific">Mycolicibacterium murale</name>
    <dbReference type="NCBI Taxonomy" id="182220"/>
    <lineage>
        <taxon>Bacteria</taxon>
        <taxon>Bacillati</taxon>
        <taxon>Actinomycetota</taxon>
        <taxon>Actinomycetes</taxon>
        <taxon>Mycobacteriales</taxon>
        <taxon>Mycobacteriaceae</taxon>
        <taxon>Mycolicibacterium</taxon>
    </lineage>
</organism>
<dbReference type="AlphaFoldDB" id="A0A7I9WSC7"/>
<evidence type="ECO:0000313" key="3">
    <source>
        <dbReference type="Proteomes" id="UP000465241"/>
    </source>
</evidence>
<proteinExistence type="predicted"/>
<comment type="caution">
    <text evidence="2">The sequence shown here is derived from an EMBL/GenBank/DDBJ whole genome shotgun (WGS) entry which is preliminary data.</text>
</comment>
<feature type="region of interest" description="Disordered" evidence="1">
    <location>
        <begin position="1"/>
        <end position="31"/>
    </location>
</feature>
<reference evidence="2 3" key="1">
    <citation type="journal article" date="2019" name="Emerg. Microbes Infect.">
        <title>Comprehensive subspecies identification of 175 nontuberculous mycobacteria species based on 7547 genomic profiles.</title>
        <authorList>
            <person name="Matsumoto Y."/>
            <person name="Kinjo T."/>
            <person name="Motooka D."/>
            <person name="Nabeya D."/>
            <person name="Jung N."/>
            <person name="Uechi K."/>
            <person name="Horii T."/>
            <person name="Iida T."/>
            <person name="Fujita J."/>
            <person name="Nakamura S."/>
        </authorList>
    </citation>
    <scope>NUCLEOTIDE SEQUENCE [LARGE SCALE GENOMIC DNA]</scope>
    <source>
        <strain evidence="2 3">JCM 13392</strain>
    </source>
</reference>
<dbReference type="RefSeq" id="WP_193490683.1">
    <property type="nucleotide sequence ID" value="NZ_BAAAMC010000019.1"/>
</dbReference>
<accession>A0A7I9WSC7</accession>
<gene>
    <name evidence="2" type="ORF">MMUR_47780</name>
</gene>
<evidence type="ECO:0000256" key="1">
    <source>
        <dbReference type="SAM" id="MobiDB-lite"/>
    </source>
</evidence>
<feature type="compositionally biased region" description="Polar residues" evidence="1">
    <location>
        <begin position="66"/>
        <end position="76"/>
    </location>
</feature>